<dbReference type="InterPro" id="IPR042178">
    <property type="entry name" value="Serpin_sf_1"/>
</dbReference>
<keyword evidence="2" id="KW-0646">Protease inhibitor</keyword>
<dbReference type="InterPro" id="IPR000215">
    <property type="entry name" value="Serpin_fam"/>
</dbReference>
<evidence type="ECO:0000256" key="4">
    <source>
        <dbReference type="SAM" id="MobiDB-lite"/>
    </source>
</evidence>
<dbReference type="InterPro" id="IPR023795">
    <property type="entry name" value="Serpin_CS"/>
</dbReference>
<dbReference type="Bgee" id="ENSOANG00000037948">
    <property type="expression patterns" value="Expressed in ovary and 1 other cell type or tissue"/>
</dbReference>
<dbReference type="FunCoup" id="A0A6I8P933">
    <property type="interactions" value="326"/>
</dbReference>
<feature type="region of interest" description="Disordered" evidence="4">
    <location>
        <begin position="38"/>
        <end position="67"/>
    </location>
</feature>
<protein>
    <submittedName>
        <fullName evidence="6">Serpin family B member 12</fullName>
    </submittedName>
</protein>
<dbReference type="GO" id="GO:0004867">
    <property type="term" value="F:serine-type endopeptidase inhibitor activity"/>
    <property type="evidence" value="ECO:0000318"/>
    <property type="project" value="GO_Central"/>
</dbReference>
<evidence type="ECO:0000313" key="6">
    <source>
        <dbReference type="Ensembl" id="ENSOANP00000049343.1"/>
    </source>
</evidence>
<dbReference type="Gene3D" id="2.30.39.10">
    <property type="entry name" value="Alpha-1-antitrypsin, domain 1"/>
    <property type="match status" value="1"/>
</dbReference>
<gene>
    <name evidence="6" type="primary">SERPINB12</name>
</gene>
<evidence type="ECO:0000259" key="5">
    <source>
        <dbReference type="SMART" id="SM00093"/>
    </source>
</evidence>
<dbReference type="InterPro" id="IPR023796">
    <property type="entry name" value="Serpin_dom"/>
</dbReference>
<dbReference type="OMA" id="TCVALVN"/>
<dbReference type="Gene3D" id="3.30.497.10">
    <property type="entry name" value="Antithrombin, subunit I, domain 2"/>
    <property type="match status" value="1"/>
</dbReference>
<keyword evidence="3" id="KW-0722">Serine protease inhibitor</keyword>
<evidence type="ECO:0000256" key="3">
    <source>
        <dbReference type="ARBA" id="ARBA00022900"/>
    </source>
</evidence>
<comment type="similarity">
    <text evidence="1">Belongs to the serpin family. Ov-serpin subfamily.</text>
</comment>
<reference evidence="6" key="3">
    <citation type="submission" date="2025-09" db="UniProtKB">
        <authorList>
            <consortium name="Ensembl"/>
        </authorList>
    </citation>
    <scope>IDENTIFICATION</scope>
    <source>
        <strain evidence="6">Glennie</strain>
    </source>
</reference>
<keyword evidence="7" id="KW-1185">Reference proteome</keyword>
<evidence type="ECO:0000256" key="1">
    <source>
        <dbReference type="ARBA" id="ARBA00006426"/>
    </source>
</evidence>
<reference evidence="6 7" key="1">
    <citation type="journal article" date="2008" name="Nature">
        <title>Genome analysis of the platypus reveals unique signatures of evolution.</title>
        <authorList>
            <person name="Warren W.C."/>
            <person name="Hillier L.W."/>
            <person name="Marshall Graves J.A."/>
            <person name="Birney E."/>
            <person name="Ponting C.P."/>
            <person name="Grutzner F."/>
            <person name="Belov K."/>
            <person name="Miller W."/>
            <person name="Clarke L."/>
            <person name="Chinwalla A.T."/>
            <person name="Yang S.P."/>
            <person name="Heger A."/>
            <person name="Locke D.P."/>
            <person name="Miethke P."/>
            <person name="Waters P.D."/>
            <person name="Veyrunes F."/>
            <person name="Fulton L."/>
            <person name="Fulton B."/>
            <person name="Graves T."/>
            <person name="Wallis J."/>
            <person name="Puente X.S."/>
            <person name="Lopez-Otin C."/>
            <person name="Ordonez G.R."/>
            <person name="Eichler E.E."/>
            <person name="Chen L."/>
            <person name="Cheng Z."/>
            <person name="Deakin J.E."/>
            <person name="Alsop A."/>
            <person name="Thompson K."/>
            <person name="Kirby P."/>
            <person name="Papenfuss A.T."/>
            <person name="Wakefield M.J."/>
            <person name="Olender T."/>
            <person name="Lancet D."/>
            <person name="Huttley G.A."/>
            <person name="Smit A.F."/>
            <person name="Pask A."/>
            <person name="Temple-Smith P."/>
            <person name="Batzer M.A."/>
            <person name="Walker J.A."/>
            <person name="Konkel M.K."/>
            <person name="Harris R.S."/>
            <person name="Whittington C.M."/>
            <person name="Wong E.S."/>
            <person name="Gemmell N.J."/>
            <person name="Buschiazzo E."/>
            <person name="Vargas Jentzsch I.M."/>
            <person name="Merkel A."/>
            <person name="Schmitz J."/>
            <person name="Zemann A."/>
            <person name="Churakov G."/>
            <person name="Kriegs J.O."/>
            <person name="Brosius J."/>
            <person name="Murchison E.P."/>
            <person name="Sachidanandam R."/>
            <person name="Smith C."/>
            <person name="Hannon G.J."/>
            <person name="Tsend-Ayush E."/>
            <person name="McMillan D."/>
            <person name="Attenborough R."/>
            <person name="Rens W."/>
            <person name="Ferguson-Smith M."/>
            <person name="Lefevre C.M."/>
            <person name="Sharp J.A."/>
            <person name="Nicholas K.R."/>
            <person name="Ray D.A."/>
            <person name="Kube M."/>
            <person name="Reinhardt R."/>
            <person name="Pringle T.H."/>
            <person name="Taylor J."/>
            <person name="Jones R.C."/>
            <person name="Nixon B."/>
            <person name="Dacheux J.L."/>
            <person name="Niwa H."/>
            <person name="Sekita Y."/>
            <person name="Huang X."/>
            <person name="Stark A."/>
            <person name="Kheradpour P."/>
            <person name="Kellis M."/>
            <person name="Flicek P."/>
            <person name="Chen Y."/>
            <person name="Webber C."/>
            <person name="Hardison R."/>
            <person name="Nelson J."/>
            <person name="Hallsworth-Pepin K."/>
            <person name="Delehaunty K."/>
            <person name="Markovic C."/>
            <person name="Minx P."/>
            <person name="Feng Y."/>
            <person name="Kremitzki C."/>
            <person name="Mitreva M."/>
            <person name="Glasscock J."/>
            <person name="Wylie T."/>
            <person name="Wohldmann P."/>
            <person name="Thiru P."/>
            <person name="Nhan M.N."/>
            <person name="Pohl C.S."/>
            <person name="Smith S.M."/>
            <person name="Hou S."/>
            <person name="Nefedov M."/>
            <person name="de Jong P.J."/>
            <person name="Renfree M.B."/>
            <person name="Mardis E.R."/>
            <person name="Wilson R.K."/>
        </authorList>
    </citation>
    <scope>NUCLEOTIDE SEQUENCE [LARGE SCALE GENOMIC DNA]</scope>
    <source>
        <strain evidence="6 7">Glennie</strain>
    </source>
</reference>
<accession>A0A6I8P933</accession>
<dbReference type="Ensembl" id="ENSOANT00000062337.1">
    <property type="protein sequence ID" value="ENSOANP00000049343.1"/>
    <property type="gene ID" value="ENSOANG00000037948.1"/>
</dbReference>
<dbReference type="InterPro" id="IPR036186">
    <property type="entry name" value="Serpin_sf"/>
</dbReference>
<evidence type="ECO:0000256" key="2">
    <source>
        <dbReference type="ARBA" id="ARBA00022690"/>
    </source>
</evidence>
<dbReference type="InterPro" id="IPR042185">
    <property type="entry name" value="Serpin_sf_2"/>
</dbReference>
<dbReference type="Proteomes" id="UP000002279">
    <property type="component" value="Chromosome X3"/>
</dbReference>
<organism evidence="6 7">
    <name type="scientific">Ornithorhynchus anatinus</name>
    <name type="common">Duckbill platypus</name>
    <dbReference type="NCBI Taxonomy" id="9258"/>
    <lineage>
        <taxon>Eukaryota</taxon>
        <taxon>Metazoa</taxon>
        <taxon>Chordata</taxon>
        <taxon>Craniata</taxon>
        <taxon>Vertebrata</taxon>
        <taxon>Euteleostomi</taxon>
        <taxon>Mammalia</taxon>
        <taxon>Monotremata</taxon>
        <taxon>Ornithorhynchidae</taxon>
        <taxon>Ornithorhynchus</taxon>
    </lineage>
</organism>
<dbReference type="PANTHER" id="PTHR11461">
    <property type="entry name" value="SERINE PROTEASE INHIBITOR, SERPIN"/>
    <property type="match status" value="1"/>
</dbReference>
<evidence type="ECO:0000313" key="7">
    <source>
        <dbReference type="Proteomes" id="UP000002279"/>
    </source>
</evidence>
<dbReference type="GeneTree" id="ENSGT00940000161829"/>
<dbReference type="FunFam" id="2.30.39.10:FF:000001">
    <property type="entry name" value="Serpin family B member 2"/>
    <property type="match status" value="1"/>
</dbReference>
<reference evidence="6" key="2">
    <citation type="submission" date="2025-08" db="UniProtKB">
        <authorList>
            <consortium name="Ensembl"/>
        </authorList>
    </citation>
    <scope>IDENTIFICATION</scope>
    <source>
        <strain evidence="6">Glennie</strain>
    </source>
</reference>
<dbReference type="SUPFAM" id="SSF56574">
    <property type="entry name" value="Serpins"/>
    <property type="match status" value="1"/>
</dbReference>
<dbReference type="AlphaFoldDB" id="A0A6I8P933"/>
<feature type="domain" description="Serpin" evidence="5">
    <location>
        <begin position="13"/>
        <end position="384"/>
    </location>
</feature>
<dbReference type="PROSITE" id="PS00284">
    <property type="entry name" value="SERPIN"/>
    <property type="match status" value="1"/>
</dbReference>
<sequence length="384" mass="43941">MGRKTYIVPCRYLYLLEASAHSPALHFNEILSSGSSEDDISVESRNQENQSDPESSQDEDSVTQEREARGLESVFRKLLFKLDRVRAEYTLSMASRLYGEKSFPISQEYLDKVMKFYHTTMEAVDFQKSLEETIQQINFWVECQSQGKIKELFTKDTLNSTVVMVLVNAVYFRAKWEKGFETEKTEESVFWLSQGEQKKVKMMHQRNLYRIGFIEELKTQILEMRYIKGRMSMFVLLPSSSAEDSPDLEEVERQITQEKLSAWTSPSSMAEAQVDVSFPQFTLQGSYDLNSVLQDMGITDLFDESKSDLSGISPQPHLYLSQVVHKTFVEVTEVGTEAAAASGVAVSEKSAVLPVTFNADHPFLFFIRHNRTQTILFYGRVCSP</sequence>
<dbReference type="Pfam" id="PF00079">
    <property type="entry name" value="Serpin"/>
    <property type="match status" value="1"/>
</dbReference>
<proteinExistence type="inferred from homology"/>
<dbReference type="GO" id="GO:0005615">
    <property type="term" value="C:extracellular space"/>
    <property type="evidence" value="ECO:0000318"/>
    <property type="project" value="GO_Central"/>
</dbReference>
<dbReference type="InParanoid" id="A0A6I8P933"/>
<dbReference type="PANTHER" id="PTHR11461:SF125">
    <property type="entry name" value="SERPIN B12"/>
    <property type="match status" value="1"/>
</dbReference>
<dbReference type="SMART" id="SM00093">
    <property type="entry name" value="SERPIN"/>
    <property type="match status" value="1"/>
</dbReference>
<name>A0A6I8P933_ORNAN</name>